<keyword evidence="3" id="KW-0969">Cilium</keyword>
<keyword evidence="2" id="KW-0812">Transmembrane</keyword>
<dbReference type="PRINTS" id="PR00950">
    <property type="entry name" value="TYPE3IMSPROT"/>
</dbReference>
<feature type="transmembrane region" description="Helical" evidence="2">
    <location>
        <begin position="85"/>
        <end position="104"/>
    </location>
</feature>
<sequence>MSGEKTEKPTAKRLKEARKEGQVARTPDLGAWLAMLAATFLVPRAAQSVMDVLVALMMGVSAAIVDPDPDRALALLGKGLSGAAMAMLPLVAGIMVIGIAAAAAQGGIHPATKKLKPSFKPLNLVQGVKRLVGVMTWWEAGKILIKTALLAAVLWGVVAAITPKLTGAVNAPLASTLGVTASGVLNLVRAAVLVGLVMAIGDYMVKRRHINKQIKMSKHDIQQEHKQSEGDPHIKGHRRALAFAMSRNRMMADLASADVVLVNPTHVAVALRYVPGTGAPVVVAKGSGAVAAAIRERATQERVPLVQDVPLARALHAACEIGQEIPADLYSAVAHVLAFVMGLRKRGAAAGSHVMPAGVRPGVPSSV</sequence>
<reference evidence="4" key="1">
    <citation type="journal article" date="2019" name="Int. J. Syst. Evol. Microbiol.">
        <title>The Global Catalogue of Microorganisms (GCM) 10K type strain sequencing project: providing services to taxonomists for standard genome sequencing and annotation.</title>
        <authorList>
            <consortium name="The Broad Institute Genomics Platform"/>
            <consortium name="The Broad Institute Genome Sequencing Center for Infectious Disease"/>
            <person name="Wu L."/>
            <person name="Ma J."/>
        </authorList>
    </citation>
    <scope>NUCLEOTIDE SEQUENCE [LARGE SCALE GENOMIC DNA]</scope>
    <source>
        <strain evidence="4">KACC 14249</strain>
    </source>
</reference>
<evidence type="ECO:0000256" key="2">
    <source>
        <dbReference type="SAM" id="Phobius"/>
    </source>
</evidence>
<proteinExistence type="predicted"/>
<evidence type="ECO:0000313" key="4">
    <source>
        <dbReference type="Proteomes" id="UP001596189"/>
    </source>
</evidence>
<dbReference type="InterPro" id="IPR006135">
    <property type="entry name" value="T3SS_substrate_exporter"/>
</dbReference>
<evidence type="ECO:0000256" key="1">
    <source>
        <dbReference type="SAM" id="MobiDB-lite"/>
    </source>
</evidence>
<dbReference type="SUPFAM" id="SSF160544">
    <property type="entry name" value="EscU C-terminal domain-like"/>
    <property type="match status" value="1"/>
</dbReference>
<dbReference type="Proteomes" id="UP001596189">
    <property type="component" value="Unassembled WGS sequence"/>
</dbReference>
<name>A0ABW1JGS3_9ACTN</name>
<protein>
    <submittedName>
        <fullName evidence="3">Flagellar biosynthesis protein FlhB</fullName>
    </submittedName>
</protein>
<dbReference type="EMBL" id="JBHSRD010000006">
    <property type="protein sequence ID" value="MFC6008576.1"/>
    <property type="molecule type" value="Genomic_DNA"/>
</dbReference>
<comment type="caution">
    <text evidence="3">The sequence shown here is derived from an EMBL/GenBank/DDBJ whole genome shotgun (WGS) entry which is preliminary data.</text>
</comment>
<accession>A0ABW1JGS3</accession>
<dbReference type="RefSeq" id="WP_345714525.1">
    <property type="nucleotide sequence ID" value="NZ_BAABFP010000002.1"/>
</dbReference>
<keyword evidence="2" id="KW-1133">Transmembrane helix</keyword>
<feature type="region of interest" description="Disordered" evidence="1">
    <location>
        <begin position="1"/>
        <end position="21"/>
    </location>
</feature>
<keyword evidence="2" id="KW-0472">Membrane</keyword>
<gene>
    <name evidence="3" type="ORF">ACFQDO_15675</name>
</gene>
<dbReference type="PANTHER" id="PTHR30531">
    <property type="entry name" value="FLAGELLAR BIOSYNTHETIC PROTEIN FLHB"/>
    <property type="match status" value="1"/>
</dbReference>
<dbReference type="Gene3D" id="3.40.1690.10">
    <property type="entry name" value="secretion proteins EscU"/>
    <property type="match status" value="1"/>
</dbReference>
<organism evidence="3 4">
    <name type="scientific">Angustibacter luteus</name>
    <dbReference type="NCBI Taxonomy" id="658456"/>
    <lineage>
        <taxon>Bacteria</taxon>
        <taxon>Bacillati</taxon>
        <taxon>Actinomycetota</taxon>
        <taxon>Actinomycetes</taxon>
        <taxon>Kineosporiales</taxon>
        <taxon>Kineosporiaceae</taxon>
    </lineage>
</organism>
<keyword evidence="3" id="KW-0282">Flagellum</keyword>
<feature type="transmembrane region" description="Helical" evidence="2">
    <location>
        <begin position="45"/>
        <end position="65"/>
    </location>
</feature>
<keyword evidence="4" id="KW-1185">Reference proteome</keyword>
<dbReference type="PANTHER" id="PTHR30531:SF12">
    <property type="entry name" value="FLAGELLAR BIOSYNTHETIC PROTEIN FLHB"/>
    <property type="match status" value="1"/>
</dbReference>
<keyword evidence="3" id="KW-0966">Cell projection</keyword>
<dbReference type="Pfam" id="PF01312">
    <property type="entry name" value="Bac_export_2"/>
    <property type="match status" value="1"/>
</dbReference>
<dbReference type="InterPro" id="IPR029025">
    <property type="entry name" value="T3SS_substrate_exporter_C"/>
</dbReference>
<feature type="transmembrane region" description="Helical" evidence="2">
    <location>
        <begin position="143"/>
        <end position="163"/>
    </location>
</feature>
<evidence type="ECO:0000313" key="3">
    <source>
        <dbReference type="EMBL" id="MFC6008576.1"/>
    </source>
</evidence>
<feature type="transmembrane region" description="Helical" evidence="2">
    <location>
        <begin position="183"/>
        <end position="205"/>
    </location>
</feature>